<dbReference type="EMBL" id="AB366653">
    <property type="protein sequence ID" value="BAG41690.1"/>
    <property type="molecule type" value="Genomic_DNA"/>
</dbReference>
<evidence type="ECO:0000313" key="2">
    <source>
        <dbReference type="EMBL" id="BAG41690.1"/>
    </source>
</evidence>
<feature type="compositionally biased region" description="Basic residues" evidence="1">
    <location>
        <begin position="124"/>
        <end position="134"/>
    </location>
</feature>
<feature type="region of interest" description="Disordered" evidence="1">
    <location>
        <begin position="82"/>
        <end position="134"/>
    </location>
</feature>
<evidence type="ECO:0000256" key="1">
    <source>
        <dbReference type="SAM" id="MobiDB-lite"/>
    </source>
</evidence>
<sequence length="134" mass="15439">MSEDRPRRVLVLGDLSAHITEQIKEALQDNQTELVMIPDISDDEARRIFARTGEVVLTTSTPVSEEHSNIFRIDPTLTAGGGFGFIDHAEPCQPPASDMSDEDERRHTKWQQQQDRKRFEQQQRARHKMSGRKR</sequence>
<dbReference type="GeneID" id="6369975"/>
<protein>
    <submittedName>
        <fullName evidence="2">Uncharacterized protein</fullName>
    </submittedName>
</protein>
<keyword evidence="3" id="KW-1185">Reference proteome</keyword>
<evidence type="ECO:0000313" key="3">
    <source>
        <dbReference type="Proteomes" id="UP000001034"/>
    </source>
</evidence>
<dbReference type="KEGG" id="vg:6369975"/>
<reference evidence="2 3" key="1">
    <citation type="journal article" date="2010" name="Virology">
        <title>A jumbo phage infecting the phytopathogen Ralstonia solanacearum defines a new lineage of the Myoviridae family.</title>
        <authorList>
            <person name="Yamada T."/>
            <person name="Satoh S."/>
            <person name="Ishikawa H."/>
            <person name="Fujiwara A."/>
            <person name="Kawasaki T."/>
            <person name="Fujie M."/>
            <person name="Ogata H."/>
        </authorList>
    </citation>
    <scope>NUCLEOTIDE SEQUENCE [LARGE SCALE GENOMIC DNA]</scope>
</reference>
<feature type="compositionally biased region" description="Basic and acidic residues" evidence="1">
    <location>
        <begin position="114"/>
        <end position="123"/>
    </location>
</feature>
<dbReference type="Proteomes" id="UP000001034">
    <property type="component" value="Segment"/>
</dbReference>
<name>B2ZYE4_9CAUD</name>
<proteinExistence type="predicted"/>
<organism evidence="2 3">
    <name type="scientific">Ralstonia phage phiRSL1</name>
    <dbReference type="NCBI Taxonomy" id="1980924"/>
    <lineage>
        <taxon>Viruses</taxon>
        <taxon>Duplodnaviria</taxon>
        <taxon>Heunggongvirae</taxon>
        <taxon>Uroviricota</taxon>
        <taxon>Caudoviricetes</taxon>
        <taxon>Mieseafarmvirus</taxon>
        <taxon>Mieseafarmvirus RSL1</taxon>
    </lineage>
</organism>
<accession>B2ZYE4</accession>
<dbReference type="RefSeq" id="YP_001950120.1">
    <property type="nucleotide sequence ID" value="NC_010811.2"/>
</dbReference>